<dbReference type="EMBL" id="CP000909">
    <property type="protein sequence ID" value="ABY35386.1"/>
    <property type="molecule type" value="Genomic_DNA"/>
</dbReference>
<name>A9WFN6_CHLAA</name>
<dbReference type="InParanoid" id="A9WFN6"/>
<gene>
    <name evidence="1" type="ordered locus">Caur_2174</name>
</gene>
<dbReference type="PATRIC" id="fig|324602.8.peg.2461"/>
<sequence>MRGDFTRWTFNRTKHYSGVLNQQGRVALDADWNEQIAIDLDDDRTVRRDLIGLCGGPQGQAGFDIVITGGTLTVTAGRYYVAGIRVENDQTVPITAQPDLPVADLAELAGLPAGTALPAGTYLAYLDVWERHITALEDPALREVALGGPDTTTRLRVMAQVKLLRLGDLGASLSCASTTPAWDALLAGSTGQLEARAEPDPTVTDPCIVPATAGYRGLENQLYRVEVHRIVSTTRVALKWSRENGSVVVGWSGQDTLNPNRLTVSSTGRDEVLGLAPNQWVELTDDDRERRGESGLLVKIVQIEGQVITIDPAGQTVAYSAFTRNPKVRRWDMPDGEVIVTINAAAWTDLEQGVQIRLKAGTFRPGDYWLIPARVATGDIEWPRDTAQQPIPQRPHGVHHAYCRLALLEFSGTTWTKRGDCRRLFPPLTESIHFYGAGGDGQSALPGELLPQPLQVAVTNGQQPVNNARVRFQLVPPTAAGQLTAGSVTGTSIDVTTGENGIYSCRWRLGPTAQSQRVEAFLVEIDGKPFVDNTGEPILPRIFFNAGLERQSRGGCCVTIGIDGDFPDLNTAFKELLARGERRLTFCLRPGVHEVGGFRLDPSLEDRPLQLEIKGCSFATDLRLTAPLEFIGIDSIVLHNLAITVTFTPEPGTAALSFTRCPHLIITDNQFSGITVTASGQDNRPGSSALLSIVDSDTVRLSGNSFVAAMPERTFPPLRDLFAKAELAPLADLFADENRLMLPEWREPVRNIAEELARLDPEQRQQHARNIAAQVSERMNSLSASEIVQFTKLTTALQAPRADTATLFGILLDLHLSAVKSRPGTALMLHQRRLFSGENLGLIADLLDEDDMILLEHNRIAGIISLYGMPAPREQIAELAGRLRAFDRQPNEPGGSRLQINSSFMGTIHLRSNHLVALTIGAALLNTLQPLTDQSNPVLPEDICARLLLDSNIIEGVFNITLSRNLIMQANTFTAMAAPRTRTPPTTAAGSAIAPLGWCLADAATYIGNQGPGQATLFDIARLSERVANLQIQIV</sequence>
<dbReference type="HOGENOM" id="CLU_296094_0_0_0"/>
<protein>
    <submittedName>
        <fullName evidence="1">Uncharacterized protein</fullName>
    </submittedName>
</protein>
<organism evidence="1 2">
    <name type="scientific">Chloroflexus aurantiacus (strain ATCC 29366 / DSM 635 / J-10-fl)</name>
    <dbReference type="NCBI Taxonomy" id="324602"/>
    <lineage>
        <taxon>Bacteria</taxon>
        <taxon>Bacillati</taxon>
        <taxon>Chloroflexota</taxon>
        <taxon>Chloroflexia</taxon>
        <taxon>Chloroflexales</taxon>
        <taxon>Chloroflexineae</taxon>
        <taxon>Chloroflexaceae</taxon>
        <taxon>Chloroflexus</taxon>
    </lineage>
</organism>
<dbReference type="Proteomes" id="UP000002008">
    <property type="component" value="Chromosome"/>
</dbReference>
<dbReference type="AlphaFoldDB" id="A9WFN6"/>
<dbReference type="STRING" id="324602.Caur_2174"/>
<dbReference type="KEGG" id="cau:Caur_2174"/>
<evidence type="ECO:0000313" key="2">
    <source>
        <dbReference type="Proteomes" id="UP000002008"/>
    </source>
</evidence>
<proteinExistence type="predicted"/>
<accession>A9WFN6</accession>
<dbReference type="Pfam" id="PF20129">
    <property type="entry name" value="DUF6519"/>
    <property type="match status" value="2"/>
</dbReference>
<dbReference type="RefSeq" id="WP_012258040.1">
    <property type="nucleotide sequence ID" value="NC_010175.1"/>
</dbReference>
<dbReference type="eggNOG" id="COG4447">
    <property type="taxonomic scope" value="Bacteria"/>
</dbReference>
<dbReference type="InterPro" id="IPR045392">
    <property type="entry name" value="DUF6519"/>
</dbReference>
<dbReference type="EnsemblBacteria" id="ABY35386">
    <property type="protein sequence ID" value="ABY35386"/>
    <property type="gene ID" value="Caur_2174"/>
</dbReference>
<reference evidence="2" key="1">
    <citation type="journal article" date="2011" name="BMC Genomics">
        <title>Complete genome sequence of the filamentous anoxygenic phototrophic bacterium Chloroflexus aurantiacus.</title>
        <authorList>
            <person name="Tang K.H."/>
            <person name="Barry K."/>
            <person name="Chertkov O."/>
            <person name="Dalin E."/>
            <person name="Han C.S."/>
            <person name="Hauser L.J."/>
            <person name="Honchak B.M."/>
            <person name="Karbach L.E."/>
            <person name="Land M.L."/>
            <person name="Lapidus A."/>
            <person name="Larimer F.W."/>
            <person name="Mikhailova N."/>
            <person name="Pitluck S."/>
            <person name="Pierson B.K."/>
            <person name="Blankenship R.E."/>
        </authorList>
    </citation>
    <scope>NUCLEOTIDE SEQUENCE [LARGE SCALE GENOMIC DNA]</scope>
    <source>
        <strain evidence="2">ATCC 29366 / DSM 635 / J-10-fl</strain>
    </source>
</reference>
<evidence type="ECO:0000313" key="1">
    <source>
        <dbReference type="EMBL" id="ABY35386.1"/>
    </source>
</evidence>
<keyword evidence="2" id="KW-1185">Reference proteome</keyword>